<feature type="chain" id="PRO_5042225642" description="Wall-associated receptor kinase galacturonan-binding domain-containing protein" evidence="3">
    <location>
        <begin position="23"/>
        <end position="178"/>
    </location>
</feature>
<sequence length="178" mass="20290">MLGRANPTTVPLLLVVISGTSATLFTYTDPKHCGDDPQFEFTCEDNQTVMSFLSKKLYVQAINYNNRTIHVVDPTLQAQDDLCSFRPQLLFFDQPYTIFSTYYNEFRVAEPIFMFNCPFAVNNSLTFLEISGCKLNRHTYLKIGETNVSEVSDGCTMEFIAMTSWPNIKNAENNISQF</sequence>
<evidence type="ECO:0000256" key="3">
    <source>
        <dbReference type="SAM" id="SignalP"/>
    </source>
</evidence>
<evidence type="ECO:0000259" key="4">
    <source>
        <dbReference type="Pfam" id="PF13947"/>
    </source>
</evidence>
<dbReference type="Proteomes" id="UP001234989">
    <property type="component" value="Chromosome 2"/>
</dbReference>
<dbReference type="GO" id="GO:0016020">
    <property type="term" value="C:membrane"/>
    <property type="evidence" value="ECO:0007669"/>
    <property type="project" value="UniProtKB-SubCell"/>
</dbReference>
<protein>
    <recommendedName>
        <fullName evidence="4">Wall-associated receptor kinase galacturonan-binding domain-containing protein</fullName>
    </recommendedName>
</protein>
<proteinExistence type="predicted"/>
<evidence type="ECO:0000256" key="1">
    <source>
        <dbReference type="ARBA" id="ARBA00004167"/>
    </source>
</evidence>
<dbReference type="Pfam" id="PF13947">
    <property type="entry name" value="GUB_WAK_bind"/>
    <property type="match status" value="1"/>
</dbReference>
<organism evidence="5 6">
    <name type="scientific">Solanum verrucosum</name>
    <dbReference type="NCBI Taxonomy" id="315347"/>
    <lineage>
        <taxon>Eukaryota</taxon>
        <taxon>Viridiplantae</taxon>
        <taxon>Streptophyta</taxon>
        <taxon>Embryophyta</taxon>
        <taxon>Tracheophyta</taxon>
        <taxon>Spermatophyta</taxon>
        <taxon>Magnoliopsida</taxon>
        <taxon>eudicotyledons</taxon>
        <taxon>Gunneridae</taxon>
        <taxon>Pentapetalae</taxon>
        <taxon>asterids</taxon>
        <taxon>lamiids</taxon>
        <taxon>Solanales</taxon>
        <taxon>Solanaceae</taxon>
        <taxon>Solanoideae</taxon>
        <taxon>Solaneae</taxon>
        <taxon>Solanum</taxon>
    </lineage>
</organism>
<dbReference type="InterPro" id="IPR025287">
    <property type="entry name" value="WAK_GUB"/>
</dbReference>
<dbReference type="PANTHER" id="PTHR33138">
    <property type="entry name" value="OS01G0690200 PROTEIN"/>
    <property type="match status" value="1"/>
</dbReference>
<dbReference type="EMBL" id="CP133613">
    <property type="protein sequence ID" value="WMV16372.1"/>
    <property type="molecule type" value="Genomic_DNA"/>
</dbReference>
<keyword evidence="2 3" id="KW-0732">Signal</keyword>
<dbReference type="GO" id="GO:0030247">
    <property type="term" value="F:polysaccharide binding"/>
    <property type="evidence" value="ECO:0007669"/>
    <property type="project" value="InterPro"/>
</dbReference>
<reference evidence="5" key="1">
    <citation type="submission" date="2023-08" db="EMBL/GenBank/DDBJ databases">
        <title>A de novo genome assembly of Solanum verrucosum Schlechtendal, a Mexican diploid species geographically isolated from the other diploid A-genome species in potato relatives.</title>
        <authorList>
            <person name="Hosaka K."/>
        </authorList>
    </citation>
    <scope>NUCLEOTIDE SEQUENCE</scope>
    <source>
        <tissue evidence="5">Young leaves</tissue>
    </source>
</reference>
<dbReference type="PANTHER" id="PTHR33138:SF52">
    <property type="entry name" value="WALL-ASSOCIATED RECEPTOR KINASE GALACTURONAN-BINDING DOMAIN-CONTAINING PROTEIN"/>
    <property type="match status" value="1"/>
</dbReference>
<feature type="domain" description="Wall-associated receptor kinase galacturonan-binding" evidence="4">
    <location>
        <begin position="25"/>
        <end position="73"/>
    </location>
</feature>
<name>A0AAF0TDM1_SOLVR</name>
<accession>A0AAF0TDM1</accession>
<evidence type="ECO:0000256" key="2">
    <source>
        <dbReference type="ARBA" id="ARBA00022729"/>
    </source>
</evidence>
<comment type="subcellular location">
    <subcellularLocation>
        <location evidence="1">Membrane</location>
        <topology evidence="1">Single-pass membrane protein</topology>
    </subcellularLocation>
</comment>
<feature type="signal peptide" evidence="3">
    <location>
        <begin position="1"/>
        <end position="22"/>
    </location>
</feature>
<evidence type="ECO:0000313" key="5">
    <source>
        <dbReference type="EMBL" id="WMV16372.1"/>
    </source>
</evidence>
<keyword evidence="6" id="KW-1185">Reference proteome</keyword>
<gene>
    <name evidence="5" type="ORF">MTR67_009757</name>
</gene>
<evidence type="ECO:0000313" key="6">
    <source>
        <dbReference type="Proteomes" id="UP001234989"/>
    </source>
</evidence>
<dbReference type="AlphaFoldDB" id="A0AAF0TDM1"/>